<dbReference type="Pfam" id="PF18765">
    <property type="entry name" value="Polbeta"/>
    <property type="match status" value="1"/>
</dbReference>
<dbReference type="PANTHER" id="PTHR43852:SF3">
    <property type="entry name" value="NUCLEOTIDYLTRANSFERASE"/>
    <property type="match status" value="1"/>
</dbReference>
<sequence length="135" mass="15825">MHLSVKVKERIIDFLRKELNPKFIYLFGSFASGKGRDDSDIDLAIYTDEIISQYKLFLAANNLAYEVKRDVQIVHLKDISTVFAAQIMGTREVLFCEDQLKMDNYNIRILKDYIKLNEERKVVLDVLERNEKVYG</sequence>
<dbReference type="AlphaFoldDB" id="A0A833M8E9"/>
<dbReference type="CDD" id="cd05403">
    <property type="entry name" value="NT_KNTase_like"/>
    <property type="match status" value="1"/>
</dbReference>
<dbReference type="GO" id="GO:0016740">
    <property type="term" value="F:transferase activity"/>
    <property type="evidence" value="ECO:0007669"/>
    <property type="project" value="UniProtKB-KW"/>
</dbReference>
<dbReference type="SUPFAM" id="SSF81301">
    <property type="entry name" value="Nucleotidyltransferase"/>
    <property type="match status" value="1"/>
</dbReference>
<gene>
    <name evidence="2" type="ORF">F8153_01655</name>
</gene>
<dbReference type="PANTHER" id="PTHR43852">
    <property type="entry name" value="NUCLEOTIDYLTRANSFERASE"/>
    <property type="match status" value="1"/>
</dbReference>
<name>A0A833M8E9_9FIRM</name>
<organism evidence="2 3">
    <name type="scientific">Alkaliphilus serpentinus</name>
    <dbReference type="NCBI Taxonomy" id="1482731"/>
    <lineage>
        <taxon>Bacteria</taxon>
        <taxon>Bacillati</taxon>
        <taxon>Bacillota</taxon>
        <taxon>Clostridia</taxon>
        <taxon>Peptostreptococcales</taxon>
        <taxon>Natronincolaceae</taxon>
        <taxon>Alkaliphilus</taxon>
    </lineage>
</organism>
<dbReference type="InterPro" id="IPR041633">
    <property type="entry name" value="Polbeta"/>
</dbReference>
<reference evidence="2 3" key="1">
    <citation type="submission" date="2019-10" db="EMBL/GenBank/DDBJ databases">
        <title>Alkaliphilus serpentinus sp. nov. and Alkaliphilus pronyensis sp. nov., two novel anaerobic alkaliphilic species isolated from the serpentinized-hosted hydrothermal field of the Prony Bay (New Caledonia).</title>
        <authorList>
            <person name="Postec A."/>
        </authorList>
    </citation>
    <scope>NUCLEOTIDE SEQUENCE [LARGE SCALE GENOMIC DNA]</scope>
    <source>
        <strain evidence="2 3">LacT</strain>
    </source>
</reference>
<dbReference type="InterPro" id="IPR043519">
    <property type="entry name" value="NT_sf"/>
</dbReference>
<protein>
    <submittedName>
        <fullName evidence="2">Nucleotidyltransferase domain-containing protein</fullName>
    </submittedName>
</protein>
<keyword evidence="2" id="KW-0808">Transferase</keyword>
<dbReference type="InterPro" id="IPR052930">
    <property type="entry name" value="TA_antitoxin_MntA"/>
</dbReference>
<dbReference type="Gene3D" id="3.30.460.10">
    <property type="entry name" value="Beta Polymerase, domain 2"/>
    <property type="match status" value="1"/>
</dbReference>
<proteinExistence type="predicted"/>
<dbReference type="EMBL" id="WBZB01000006">
    <property type="protein sequence ID" value="KAB3532798.1"/>
    <property type="molecule type" value="Genomic_DNA"/>
</dbReference>
<dbReference type="OrthoDB" id="9816197at2"/>
<evidence type="ECO:0000259" key="1">
    <source>
        <dbReference type="Pfam" id="PF18765"/>
    </source>
</evidence>
<dbReference type="NCBIfam" id="NF047752">
    <property type="entry name" value="MntA_antitoxin"/>
    <property type="match status" value="1"/>
</dbReference>
<keyword evidence="3" id="KW-1185">Reference proteome</keyword>
<dbReference type="RefSeq" id="WP_151864611.1">
    <property type="nucleotide sequence ID" value="NZ_WBZB01000006.1"/>
</dbReference>
<comment type="caution">
    <text evidence="2">The sequence shown here is derived from an EMBL/GenBank/DDBJ whole genome shotgun (WGS) entry which is preliminary data.</text>
</comment>
<feature type="domain" description="Polymerase beta nucleotidyltransferase" evidence="1">
    <location>
        <begin position="9"/>
        <end position="99"/>
    </location>
</feature>
<accession>A0A833M8E9</accession>
<evidence type="ECO:0000313" key="3">
    <source>
        <dbReference type="Proteomes" id="UP000465601"/>
    </source>
</evidence>
<dbReference type="Proteomes" id="UP000465601">
    <property type="component" value="Unassembled WGS sequence"/>
</dbReference>
<evidence type="ECO:0000313" key="2">
    <source>
        <dbReference type="EMBL" id="KAB3532798.1"/>
    </source>
</evidence>